<reference evidence="1" key="1">
    <citation type="submission" date="2017-03" db="EMBL/GenBank/DDBJ databases">
        <authorList>
            <consortium name="AG Boll"/>
        </authorList>
    </citation>
    <scope>NUCLEOTIDE SEQUENCE [LARGE SCALE GENOMIC DNA]</scope>
    <source>
        <strain evidence="1">Chol</strain>
    </source>
</reference>
<dbReference type="Proteomes" id="UP000242886">
    <property type="component" value="Chromosome SDENCHOL"/>
</dbReference>
<proteinExistence type="predicted"/>
<protein>
    <submittedName>
        <fullName evidence="1">Uncharacterized protein</fullName>
    </submittedName>
</protein>
<evidence type="ECO:0000313" key="1">
    <source>
        <dbReference type="EMBL" id="SMB27890.1"/>
    </source>
</evidence>
<sequence>MKNSLPGNCACRMPRSDGIPKRIEPYSYHIADAPERLADGFDTLTLPIV</sequence>
<keyword evidence="2" id="KW-1185">Reference proteome</keyword>
<evidence type="ECO:0000313" key="2">
    <source>
        <dbReference type="Proteomes" id="UP000242886"/>
    </source>
</evidence>
<dbReference type="EMBL" id="LT837803">
    <property type="protein sequence ID" value="SMB27890.1"/>
    <property type="molecule type" value="Genomic_DNA"/>
</dbReference>
<accession>A0A7Z7HRN3</accession>
<dbReference type="AlphaFoldDB" id="A0A7Z7HRN3"/>
<organism evidence="1 2">
    <name type="scientific">Sterolibacterium denitrificans</name>
    <dbReference type="NCBI Taxonomy" id="157592"/>
    <lineage>
        <taxon>Bacteria</taxon>
        <taxon>Pseudomonadati</taxon>
        <taxon>Pseudomonadota</taxon>
        <taxon>Betaproteobacteria</taxon>
        <taxon>Nitrosomonadales</taxon>
        <taxon>Sterolibacteriaceae</taxon>
        <taxon>Sterolibacterium</taxon>
    </lineage>
</organism>
<name>A0A7Z7HRN3_9PROT</name>
<gene>
    <name evidence="1" type="ORF">SDENCHOL_20498</name>
</gene>